<dbReference type="SUPFAM" id="SSF54631">
    <property type="entry name" value="CBS-domain pair"/>
    <property type="match status" value="1"/>
</dbReference>
<organism evidence="4 5">
    <name type="scientific">Blastococcus saxobsidens</name>
    <dbReference type="NCBI Taxonomy" id="138336"/>
    <lineage>
        <taxon>Bacteria</taxon>
        <taxon>Bacillati</taxon>
        <taxon>Actinomycetota</taxon>
        <taxon>Actinomycetes</taxon>
        <taxon>Geodermatophilales</taxon>
        <taxon>Geodermatophilaceae</taxon>
        <taxon>Blastococcus</taxon>
    </lineage>
</organism>
<reference evidence="4 5" key="1">
    <citation type="submission" date="2019-02" db="EMBL/GenBank/DDBJ databases">
        <title>Sequencing the genomes of 1000 actinobacteria strains.</title>
        <authorList>
            <person name="Klenk H.-P."/>
        </authorList>
    </citation>
    <scope>NUCLEOTIDE SEQUENCE [LARGE SCALE GENOMIC DNA]</scope>
    <source>
        <strain evidence="4 5">DSM 44509</strain>
    </source>
</reference>
<dbReference type="EMBL" id="SHKV01000001">
    <property type="protein sequence ID" value="RZU32187.1"/>
    <property type="molecule type" value="Genomic_DNA"/>
</dbReference>
<dbReference type="Gene3D" id="3.10.580.10">
    <property type="entry name" value="CBS-domain"/>
    <property type="match status" value="1"/>
</dbReference>
<name>A0A4Q7Y5D6_9ACTN</name>
<dbReference type="Pfam" id="PF00571">
    <property type="entry name" value="CBS"/>
    <property type="match status" value="2"/>
</dbReference>
<dbReference type="PROSITE" id="PS51371">
    <property type="entry name" value="CBS"/>
    <property type="match status" value="1"/>
</dbReference>
<feature type="domain" description="CBS" evidence="3">
    <location>
        <begin position="18"/>
        <end position="75"/>
    </location>
</feature>
<gene>
    <name evidence="4" type="ORF">BKA19_1882</name>
</gene>
<dbReference type="InterPro" id="IPR051257">
    <property type="entry name" value="Diverse_CBS-Domain"/>
</dbReference>
<dbReference type="PANTHER" id="PTHR43080:SF2">
    <property type="entry name" value="CBS DOMAIN-CONTAINING PROTEIN"/>
    <property type="match status" value="1"/>
</dbReference>
<dbReference type="SMART" id="SM00116">
    <property type="entry name" value="CBS"/>
    <property type="match status" value="2"/>
</dbReference>
<protein>
    <submittedName>
        <fullName evidence="4">CBS domain protein</fullName>
    </submittedName>
</protein>
<dbReference type="PANTHER" id="PTHR43080">
    <property type="entry name" value="CBS DOMAIN-CONTAINING PROTEIN CBSX3, MITOCHONDRIAL"/>
    <property type="match status" value="1"/>
</dbReference>
<evidence type="ECO:0000256" key="2">
    <source>
        <dbReference type="PROSITE-ProRule" id="PRU00703"/>
    </source>
</evidence>
<evidence type="ECO:0000313" key="4">
    <source>
        <dbReference type="EMBL" id="RZU32187.1"/>
    </source>
</evidence>
<keyword evidence="1 2" id="KW-0129">CBS domain</keyword>
<evidence type="ECO:0000256" key="1">
    <source>
        <dbReference type="ARBA" id="ARBA00023122"/>
    </source>
</evidence>
<dbReference type="RefSeq" id="WP_104529071.1">
    <property type="nucleotide sequence ID" value="NZ_POQT01000021.1"/>
</dbReference>
<sequence>MADKHILASAVQTVAQLMRPPTATIEPAAHLAAAAYLIKHRHASVLVVTTDDHDPVAMISDEDVAHAVADGRDPERTRVRQVARQRPVTVDSHAAAADAARLMLAQGVQHLLVEEGERLVGIVDLNEVCQAAPDTCGCREAAPNSSRSS</sequence>
<keyword evidence="5" id="KW-1185">Reference proteome</keyword>
<evidence type="ECO:0000313" key="5">
    <source>
        <dbReference type="Proteomes" id="UP000292507"/>
    </source>
</evidence>
<proteinExistence type="predicted"/>
<evidence type="ECO:0000259" key="3">
    <source>
        <dbReference type="PROSITE" id="PS51371"/>
    </source>
</evidence>
<dbReference type="Proteomes" id="UP000292507">
    <property type="component" value="Unassembled WGS sequence"/>
</dbReference>
<dbReference type="InterPro" id="IPR000644">
    <property type="entry name" value="CBS_dom"/>
</dbReference>
<comment type="caution">
    <text evidence="4">The sequence shown here is derived from an EMBL/GenBank/DDBJ whole genome shotgun (WGS) entry which is preliminary data.</text>
</comment>
<dbReference type="AlphaFoldDB" id="A0A4Q7Y5D6"/>
<dbReference type="InterPro" id="IPR046342">
    <property type="entry name" value="CBS_dom_sf"/>
</dbReference>
<accession>A0A4Q7Y5D6</accession>
<dbReference type="OrthoDB" id="9789996at2"/>